<reference evidence="1" key="1">
    <citation type="submission" date="2020-07" db="EMBL/GenBank/DDBJ databases">
        <title>Multicomponent nature underlies the extraordinary mechanical properties of spider dragline silk.</title>
        <authorList>
            <person name="Kono N."/>
            <person name="Nakamura H."/>
            <person name="Mori M."/>
            <person name="Yoshida Y."/>
            <person name="Ohtoshi R."/>
            <person name="Malay A.D."/>
            <person name="Moran D.A.P."/>
            <person name="Tomita M."/>
            <person name="Numata K."/>
            <person name="Arakawa K."/>
        </authorList>
    </citation>
    <scope>NUCLEOTIDE SEQUENCE</scope>
</reference>
<dbReference type="Proteomes" id="UP000887116">
    <property type="component" value="Unassembled WGS sequence"/>
</dbReference>
<dbReference type="AlphaFoldDB" id="A0A8X6H0C9"/>
<evidence type="ECO:0000313" key="2">
    <source>
        <dbReference type="Proteomes" id="UP000887116"/>
    </source>
</evidence>
<comment type="caution">
    <text evidence="1">The sequence shown here is derived from an EMBL/GenBank/DDBJ whole genome shotgun (WGS) entry which is preliminary data.</text>
</comment>
<gene>
    <name evidence="1" type="ORF">TNCT_9211</name>
</gene>
<protein>
    <submittedName>
        <fullName evidence="1">Uncharacterized protein</fullName>
    </submittedName>
</protein>
<organism evidence="1 2">
    <name type="scientific">Trichonephila clavata</name>
    <name type="common">Joro spider</name>
    <name type="synonym">Nephila clavata</name>
    <dbReference type="NCBI Taxonomy" id="2740835"/>
    <lineage>
        <taxon>Eukaryota</taxon>
        <taxon>Metazoa</taxon>
        <taxon>Ecdysozoa</taxon>
        <taxon>Arthropoda</taxon>
        <taxon>Chelicerata</taxon>
        <taxon>Arachnida</taxon>
        <taxon>Araneae</taxon>
        <taxon>Araneomorphae</taxon>
        <taxon>Entelegynae</taxon>
        <taxon>Araneoidea</taxon>
        <taxon>Nephilidae</taxon>
        <taxon>Trichonephila</taxon>
    </lineage>
</organism>
<evidence type="ECO:0000313" key="1">
    <source>
        <dbReference type="EMBL" id="GFR14084.1"/>
    </source>
</evidence>
<sequence>MTSIIFPHFLPGYRTNLTMASLNPATKARIKSPLLSSRPEPGTKVPDINRPAESCCDHFVITFPCYLVQSEDAFAGLFFFFHRRQQ</sequence>
<dbReference type="EMBL" id="BMAO01017210">
    <property type="protein sequence ID" value="GFR14084.1"/>
    <property type="molecule type" value="Genomic_DNA"/>
</dbReference>
<keyword evidence="2" id="KW-1185">Reference proteome</keyword>
<accession>A0A8X6H0C9</accession>
<name>A0A8X6H0C9_TRICU</name>
<proteinExistence type="predicted"/>